<dbReference type="EMBL" id="CYSA01000015">
    <property type="protein sequence ID" value="CUH64309.1"/>
    <property type="molecule type" value="Genomic_DNA"/>
</dbReference>
<feature type="domain" description="HTH araC/xylS-type" evidence="4">
    <location>
        <begin position="231"/>
        <end position="329"/>
    </location>
</feature>
<dbReference type="InterPro" id="IPR009057">
    <property type="entry name" value="Homeodomain-like_sf"/>
</dbReference>
<evidence type="ECO:0000256" key="1">
    <source>
        <dbReference type="ARBA" id="ARBA00023015"/>
    </source>
</evidence>
<name>A0A0P1FY45_THAGE</name>
<dbReference type="GO" id="GO:0005829">
    <property type="term" value="C:cytosol"/>
    <property type="evidence" value="ECO:0007669"/>
    <property type="project" value="TreeGrafter"/>
</dbReference>
<keyword evidence="1" id="KW-0805">Transcription regulation</keyword>
<evidence type="ECO:0000313" key="6">
    <source>
        <dbReference type="Proteomes" id="UP000051587"/>
    </source>
</evidence>
<keyword evidence="6" id="KW-1185">Reference proteome</keyword>
<dbReference type="PANTHER" id="PTHR47894:SF1">
    <property type="entry name" value="HTH-TYPE TRANSCRIPTIONAL REGULATOR VQSM"/>
    <property type="match status" value="1"/>
</dbReference>
<dbReference type="STRING" id="53501.SAMN04488043_11150"/>
<evidence type="ECO:0000313" key="5">
    <source>
        <dbReference type="EMBL" id="CUH64309.1"/>
    </source>
</evidence>
<evidence type="ECO:0000259" key="4">
    <source>
        <dbReference type="PROSITE" id="PS01124"/>
    </source>
</evidence>
<dbReference type="PANTHER" id="PTHR47894">
    <property type="entry name" value="HTH-TYPE TRANSCRIPTIONAL REGULATOR GADX"/>
    <property type="match status" value="1"/>
</dbReference>
<dbReference type="PROSITE" id="PS01124">
    <property type="entry name" value="HTH_ARAC_FAMILY_2"/>
    <property type="match status" value="1"/>
</dbReference>
<reference evidence="5 6" key="1">
    <citation type="submission" date="2015-09" db="EMBL/GenBank/DDBJ databases">
        <authorList>
            <consortium name="Swine Surveillance"/>
        </authorList>
    </citation>
    <scope>NUCLEOTIDE SEQUENCE [LARGE SCALE GENOMIC DNA]</scope>
    <source>
        <strain evidence="5 6">CECT 4357</strain>
    </source>
</reference>
<evidence type="ECO:0000256" key="3">
    <source>
        <dbReference type="ARBA" id="ARBA00023163"/>
    </source>
</evidence>
<dbReference type="Proteomes" id="UP000051587">
    <property type="component" value="Unassembled WGS sequence"/>
</dbReference>
<keyword evidence="3" id="KW-0804">Transcription</keyword>
<proteinExistence type="predicted"/>
<dbReference type="Gene3D" id="1.10.10.60">
    <property type="entry name" value="Homeodomain-like"/>
    <property type="match status" value="1"/>
</dbReference>
<dbReference type="Pfam" id="PF12833">
    <property type="entry name" value="HTH_18"/>
    <property type="match status" value="1"/>
</dbReference>
<dbReference type="InterPro" id="IPR018060">
    <property type="entry name" value="HTH_AraC"/>
</dbReference>
<sequence length="332" mass="37172">MRQNKRYPIAKHMRQFCTMLKLDETRLLRRVGLAPDFLDHEGKGVTAREFYALWQAGFDEAKHDDVALNLGRQFAQAPYVAAILAFSCSPNIEIGLTRLSLFKPLVAPVRLQVRRSGGQVEITIASADPEVVMPPVVAAFELVYFLECARRFTAEHIVPVAIHMPQIAGSDQAYNAFFGVDAQLGDAARMVLSAEDAERPLLSQNDDFWAMLEIDLHRQLAEQQEESSVANRVRATLLDLLPSGNASADAVCARLNISKRSLQRYLKAEGETFQSVLDATRSELSLRYLSQGDLSVEEISFLLAYRDPNSFYRAFQGWTGMTPMQARGQVMQ</sequence>
<dbReference type="GO" id="GO:0000976">
    <property type="term" value="F:transcription cis-regulatory region binding"/>
    <property type="evidence" value="ECO:0007669"/>
    <property type="project" value="TreeGrafter"/>
</dbReference>
<keyword evidence="2" id="KW-0238">DNA-binding</keyword>
<gene>
    <name evidence="5" type="primary">virS_1</name>
    <name evidence="5" type="ORF">TG4357_01203</name>
</gene>
<dbReference type="InterPro" id="IPR032687">
    <property type="entry name" value="AraC-type_N"/>
</dbReference>
<dbReference type="SMART" id="SM00342">
    <property type="entry name" value="HTH_ARAC"/>
    <property type="match status" value="1"/>
</dbReference>
<accession>A0A0P1FY45</accession>
<protein>
    <submittedName>
        <fullName evidence="5">Virulence-regulating protein VirS</fullName>
    </submittedName>
</protein>
<evidence type="ECO:0000256" key="2">
    <source>
        <dbReference type="ARBA" id="ARBA00023125"/>
    </source>
</evidence>
<dbReference type="GO" id="GO:0003700">
    <property type="term" value="F:DNA-binding transcription factor activity"/>
    <property type="evidence" value="ECO:0007669"/>
    <property type="project" value="InterPro"/>
</dbReference>
<dbReference type="AlphaFoldDB" id="A0A0P1FY45"/>
<dbReference type="Pfam" id="PF12625">
    <property type="entry name" value="Arabinose_bd"/>
    <property type="match status" value="1"/>
</dbReference>
<organism evidence="5 6">
    <name type="scientific">Thalassovita gelatinovora</name>
    <name type="common">Thalassobius gelatinovorus</name>
    <dbReference type="NCBI Taxonomy" id="53501"/>
    <lineage>
        <taxon>Bacteria</taxon>
        <taxon>Pseudomonadati</taxon>
        <taxon>Pseudomonadota</taxon>
        <taxon>Alphaproteobacteria</taxon>
        <taxon>Rhodobacterales</taxon>
        <taxon>Roseobacteraceae</taxon>
        <taxon>Thalassovita</taxon>
    </lineage>
</organism>
<dbReference type="SUPFAM" id="SSF46689">
    <property type="entry name" value="Homeodomain-like"/>
    <property type="match status" value="1"/>
</dbReference>